<dbReference type="AlphaFoldDB" id="A0A9W8V3S8"/>
<evidence type="ECO:0000256" key="1">
    <source>
        <dbReference type="SAM" id="MobiDB-lite"/>
    </source>
</evidence>
<feature type="region of interest" description="Disordered" evidence="1">
    <location>
        <begin position="284"/>
        <end position="304"/>
    </location>
</feature>
<protein>
    <submittedName>
        <fullName evidence="2">Uncharacterized protein</fullName>
    </submittedName>
</protein>
<feature type="region of interest" description="Disordered" evidence="1">
    <location>
        <begin position="390"/>
        <end position="508"/>
    </location>
</feature>
<keyword evidence="3" id="KW-1185">Reference proteome</keyword>
<accession>A0A9W8V3S8</accession>
<comment type="caution">
    <text evidence="2">The sequence shown here is derived from an EMBL/GenBank/DDBJ whole genome shotgun (WGS) entry which is preliminary data.</text>
</comment>
<sequence length="578" mass="64294">MASTPVKATAGGFPSLSDATLSQTAEDQGVLKDIRKTWQKHYIYWPMNIRSTIINNLKRIHATKSNRKQPSSHMIWKNGNWNLGHWIIMAAIYGAGKLGGMKMMLEKDYPDINFDEMGAIGVDSNDSAKDDASTGPAESTDPAASTTAGATVHTPENPKKRAAVPGHQAQRSSHRRKITHAANPQAINPQPVNPQPVNPQAANPQAANPQPVNLQAINPQAAWKPPSSNENRQASYNDDRFPEYADHMDDVQHSVEGPAQREQDPFVNTAEEHLRQARFNRQMDEMGGHDGQRSIPHGQRGERFNYQRPNSVIPLQSMQFNDNHSRYPSADAHHERKPSQSPQYNEHPPRNPSVESYREGDPGAFSTAQRFISPALPAVAHTQSTIHTRQVAQSISSSPSPYSEPFKFESWESATEPSKQRWEGSPAPSSRPPTVEPSMPAAHFHSRSSLQESPSSRFSSPLAQGPLVPGNDLRSRSSQGRSSAAIEGSVGSPINNNMRSRRGHIRSSEGDPMAIVRLQRDFDEKIYALEQRYADQMRSLRAKCSREILEVKFKLQNRIASLEERLVHCEAMMGIYDE</sequence>
<evidence type="ECO:0000313" key="2">
    <source>
        <dbReference type="EMBL" id="KAJ4190731.1"/>
    </source>
</evidence>
<feature type="compositionally biased region" description="Low complexity" evidence="1">
    <location>
        <begin position="198"/>
        <end position="216"/>
    </location>
</feature>
<feature type="region of interest" description="Disordered" evidence="1">
    <location>
        <begin position="123"/>
        <end position="243"/>
    </location>
</feature>
<dbReference type="Proteomes" id="UP001152087">
    <property type="component" value="Unassembled WGS sequence"/>
</dbReference>
<reference evidence="2" key="1">
    <citation type="submission" date="2022-09" db="EMBL/GenBank/DDBJ databases">
        <title>Fusarium specimens isolated from Avocado Roots.</title>
        <authorList>
            <person name="Stajich J."/>
            <person name="Roper C."/>
            <person name="Heimlech-Rivalta G."/>
        </authorList>
    </citation>
    <scope>NUCLEOTIDE SEQUENCE</scope>
    <source>
        <strain evidence="2">A02</strain>
    </source>
</reference>
<feature type="compositionally biased region" description="Low complexity" evidence="1">
    <location>
        <begin position="447"/>
        <end position="462"/>
    </location>
</feature>
<feature type="compositionally biased region" description="Polar residues" evidence="1">
    <location>
        <begin position="226"/>
        <end position="236"/>
    </location>
</feature>
<feature type="region of interest" description="Disordered" evidence="1">
    <location>
        <begin position="321"/>
        <end position="365"/>
    </location>
</feature>
<proteinExistence type="predicted"/>
<feature type="compositionally biased region" description="Low complexity" evidence="1">
    <location>
        <begin position="394"/>
        <end position="405"/>
    </location>
</feature>
<feature type="compositionally biased region" description="Low complexity" evidence="1">
    <location>
        <begin position="181"/>
        <end position="190"/>
    </location>
</feature>
<name>A0A9W8V3S8_9HYPO</name>
<gene>
    <name evidence="2" type="ORF">NW755_004945</name>
</gene>
<dbReference type="EMBL" id="JAOQAV010000010">
    <property type="protein sequence ID" value="KAJ4190731.1"/>
    <property type="molecule type" value="Genomic_DNA"/>
</dbReference>
<evidence type="ECO:0000313" key="3">
    <source>
        <dbReference type="Proteomes" id="UP001152087"/>
    </source>
</evidence>
<organism evidence="2 3">
    <name type="scientific">Fusarium falciforme</name>
    <dbReference type="NCBI Taxonomy" id="195108"/>
    <lineage>
        <taxon>Eukaryota</taxon>
        <taxon>Fungi</taxon>
        <taxon>Dikarya</taxon>
        <taxon>Ascomycota</taxon>
        <taxon>Pezizomycotina</taxon>
        <taxon>Sordariomycetes</taxon>
        <taxon>Hypocreomycetidae</taxon>
        <taxon>Hypocreales</taxon>
        <taxon>Nectriaceae</taxon>
        <taxon>Fusarium</taxon>
        <taxon>Fusarium solani species complex</taxon>
    </lineage>
</organism>